<name>A0A4Z0NV81_9HYPH</name>
<evidence type="ECO:0008006" key="4">
    <source>
        <dbReference type="Google" id="ProtNLM"/>
    </source>
</evidence>
<accession>A0A4Z0NV81</accession>
<dbReference type="Pfam" id="PF02630">
    <property type="entry name" value="SCO1-SenC"/>
    <property type="match status" value="1"/>
</dbReference>
<dbReference type="InterPro" id="IPR036249">
    <property type="entry name" value="Thioredoxin-like_sf"/>
</dbReference>
<dbReference type="InterPro" id="IPR003782">
    <property type="entry name" value="SCO1/SenC"/>
</dbReference>
<comment type="similarity">
    <text evidence="1">Belongs to the SCO1/2 family.</text>
</comment>
<organism evidence="2 3">
    <name type="scientific">Methylobacterium nonmethylotrophicum</name>
    <dbReference type="NCBI Taxonomy" id="1141884"/>
    <lineage>
        <taxon>Bacteria</taxon>
        <taxon>Pseudomonadati</taxon>
        <taxon>Pseudomonadota</taxon>
        <taxon>Alphaproteobacteria</taxon>
        <taxon>Hyphomicrobiales</taxon>
        <taxon>Methylobacteriaceae</taxon>
        <taxon>Methylobacterium</taxon>
    </lineage>
</organism>
<evidence type="ECO:0000313" key="2">
    <source>
        <dbReference type="EMBL" id="TGE00816.1"/>
    </source>
</evidence>
<dbReference type="Gene3D" id="3.40.30.10">
    <property type="entry name" value="Glutaredoxin"/>
    <property type="match status" value="1"/>
</dbReference>
<protein>
    <recommendedName>
        <fullName evidence="4">Thioredoxin domain-containing protein</fullName>
    </recommendedName>
</protein>
<dbReference type="SUPFAM" id="SSF52833">
    <property type="entry name" value="Thioredoxin-like"/>
    <property type="match status" value="1"/>
</dbReference>
<keyword evidence="3" id="KW-1185">Reference proteome</keyword>
<dbReference type="RefSeq" id="WP_135414280.1">
    <property type="nucleotide sequence ID" value="NZ_SRLB01000005.1"/>
</dbReference>
<evidence type="ECO:0000313" key="3">
    <source>
        <dbReference type="Proteomes" id="UP000297535"/>
    </source>
</evidence>
<proteinExistence type="inferred from homology"/>
<gene>
    <name evidence="2" type="ORF">EU555_08745</name>
</gene>
<comment type="caution">
    <text evidence="2">The sequence shown here is derived from an EMBL/GenBank/DDBJ whole genome shotgun (WGS) entry which is preliminary data.</text>
</comment>
<dbReference type="OrthoDB" id="8199919at2"/>
<dbReference type="EMBL" id="SRLB01000005">
    <property type="protein sequence ID" value="TGE00816.1"/>
    <property type="molecule type" value="Genomic_DNA"/>
</dbReference>
<dbReference type="AlphaFoldDB" id="A0A4Z0NV81"/>
<dbReference type="Proteomes" id="UP000297535">
    <property type="component" value="Unassembled WGS sequence"/>
</dbReference>
<reference evidence="2 3" key="1">
    <citation type="submission" date="2019-04" db="EMBL/GenBank/DDBJ databases">
        <authorList>
            <person name="Feng G."/>
            <person name="Zhu H."/>
        </authorList>
    </citation>
    <scope>NUCLEOTIDE SEQUENCE [LARGE SCALE GENOMIC DNA]</scope>
    <source>
        <strain evidence="2 3">6HR-1</strain>
    </source>
</reference>
<evidence type="ECO:0000256" key="1">
    <source>
        <dbReference type="ARBA" id="ARBA00010996"/>
    </source>
</evidence>
<sequence>MPRSIDDVIGQIRTIPRSRAGDRRLASMLHQNAPLFRGLSAGDADRVRGHVLASLESRLLDEDAVHAVKEELRTSFSPVVLAGAARAVRDLVRVDAEIRDLLAAASARIAARDEFVRLDASECCPDRAPRTARDEIASALALQAILENPPGRCCGAASREEPDRGRRAFSLCRNRLGGIVVEDQSERQGTLLDLVQGRTSLVAFFYTRCMNPAKCSLTISRLAGLARLASERATTAEIGVFAISYDPDFDTASRLRAFGQDRGFPFGETARLLRCTTGWEKVRRAFDLQVGYSAATVNAHARELFMLSDRLQAVEVACERLADVERLLADVTETAKGA</sequence>